<dbReference type="SFLD" id="SFLDS00003">
    <property type="entry name" value="Haloacid_Dehalogenase"/>
    <property type="match status" value="1"/>
</dbReference>
<dbReference type="InterPro" id="IPR027256">
    <property type="entry name" value="P-typ_ATPase_IB"/>
</dbReference>
<dbReference type="NCBIfam" id="TIGR01494">
    <property type="entry name" value="ATPase_P-type"/>
    <property type="match status" value="1"/>
</dbReference>
<keyword evidence="7" id="KW-0067">ATP-binding</keyword>
<dbReference type="GO" id="GO:0016887">
    <property type="term" value="F:ATP hydrolysis activity"/>
    <property type="evidence" value="ECO:0007669"/>
    <property type="project" value="InterPro"/>
</dbReference>
<gene>
    <name evidence="10" type="ORF">BGW38_009238</name>
</gene>
<feature type="transmembrane region" description="Helical" evidence="7">
    <location>
        <begin position="1066"/>
        <end position="1087"/>
    </location>
</feature>
<dbReference type="GO" id="GO:0016020">
    <property type="term" value="C:membrane"/>
    <property type="evidence" value="ECO:0007669"/>
    <property type="project" value="UniProtKB-SubCell"/>
</dbReference>
<keyword evidence="7" id="KW-0547">Nucleotide-binding</keyword>
<keyword evidence="6 7" id="KW-0472">Membrane</keyword>
<dbReference type="GO" id="GO:0046872">
    <property type="term" value="F:metal ion binding"/>
    <property type="evidence" value="ECO:0007669"/>
    <property type="project" value="UniProtKB-KW"/>
</dbReference>
<dbReference type="InterPro" id="IPR023214">
    <property type="entry name" value="HAD_sf"/>
</dbReference>
<evidence type="ECO:0000256" key="4">
    <source>
        <dbReference type="ARBA" id="ARBA00022967"/>
    </source>
</evidence>
<dbReference type="SFLD" id="SFLDG00002">
    <property type="entry name" value="C1.7:_P-type_atpase_like"/>
    <property type="match status" value="1"/>
</dbReference>
<dbReference type="InterPro" id="IPR059000">
    <property type="entry name" value="ATPase_P-type_domA"/>
</dbReference>
<dbReference type="PROSITE" id="PS01229">
    <property type="entry name" value="COF_2"/>
    <property type="match status" value="1"/>
</dbReference>
<feature type="transmembrane region" description="Helical" evidence="7">
    <location>
        <begin position="478"/>
        <end position="498"/>
    </location>
</feature>
<feature type="domain" description="HMA" evidence="9">
    <location>
        <begin position="281"/>
        <end position="347"/>
    </location>
</feature>
<dbReference type="InterPro" id="IPR023298">
    <property type="entry name" value="ATPase_P-typ_TM_dom_sf"/>
</dbReference>
<feature type="transmembrane region" description="Helical" evidence="7">
    <location>
        <begin position="706"/>
        <end position="728"/>
    </location>
</feature>
<dbReference type="PROSITE" id="PS00154">
    <property type="entry name" value="ATPASE_E1_E2"/>
    <property type="match status" value="1"/>
</dbReference>
<dbReference type="Gene3D" id="3.40.1110.10">
    <property type="entry name" value="Calcium-transporting ATPase, cytoplasmic domain N"/>
    <property type="match status" value="1"/>
</dbReference>
<keyword evidence="2 7" id="KW-0812">Transmembrane</keyword>
<evidence type="ECO:0000313" key="11">
    <source>
        <dbReference type="Proteomes" id="UP000780801"/>
    </source>
</evidence>
<dbReference type="InterPro" id="IPR001757">
    <property type="entry name" value="P_typ_ATPase"/>
</dbReference>
<evidence type="ECO:0000256" key="7">
    <source>
        <dbReference type="RuleBase" id="RU362081"/>
    </source>
</evidence>
<dbReference type="InterPro" id="IPR044492">
    <property type="entry name" value="P_typ_ATPase_HD_dom"/>
</dbReference>
<comment type="similarity">
    <text evidence="7">Belongs to the cation transport ATPase (P-type) (TC 3.A.3) family. Type IB subfamily.</text>
</comment>
<dbReference type="Pfam" id="PF00403">
    <property type="entry name" value="HMA"/>
    <property type="match status" value="1"/>
</dbReference>
<dbReference type="NCBIfam" id="TIGR01511">
    <property type="entry name" value="ATPase-IB1_Cu"/>
    <property type="match status" value="1"/>
</dbReference>
<keyword evidence="5 7" id="KW-1133">Transmembrane helix</keyword>
<evidence type="ECO:0000256" key="6">
    <source>
        <dbReference type="ARBA" id="ARBA00023136"/>
    </source>
</evidence>
<dbReference type="PANTHER" id="PTHR46594:SF4">
    <property type="entry name" value="P-TYPE CATION-TRANSPORTING ATPASE"/>
    <property type="match status" value="1"/>
</dbReference>
<protein>
    <recommendedName>
        <fullName evidence="9">HMA domain-containing protein</fullName>
    </recommendedName>
</protein>
<organism evidence="10 11">
    <name type="scientific">Lunasporangiospora selenospora</name>
    <dbReference type="NCBI Taxonomy" id="979761"/>
    <lineage>
        <taxon>Eukaryota</taxon>
        <taxon>Fungi</taxon>
        <taxon>Fungi incertae sedis</taxon>
        <taxon>Mucoromycota</taxon>
        <taxon>Mortierellomycotina</taxon>
        <taxon>Mortierellomycetes</taxon>
        <taxon>Mortierellales</taxon>
        <taxon>Mortierellaceae</taxon>
        <taxon>Lunasporangiospora</taxon>
    </lineage>
</organism>
<dbReference type="SFLD" id="SFLDF00027">
    <property type="entry name" value="p-type_atpase"/>
    <property type="match status" value="1"/>
</dbReference>
<dbReference type="SUPFAM" id="SSF55008">
    <property type="entry name" value="HMA, heavy metal-associated domain"/>
    <property type="match status" value="1"/>
</dbReference>
<keyword evidence="3 7" id="KW-0479">Metal-binding</keyword>
<feature type="transmembrane region" description="Helical" evidence="7">
    <location>
        <begin position="1093"/>
        <end position="1116"/>
    </location>
</feature>
<evidence type="ECO:0000256" key="1">
    <source>
        <dbReference type="ARBA" id="ARBA00004370"/>
    </source>
</evidence>
<dbReference type="Gene3D" id="3.30.70.100">
    <property type="match status" value="1"/>
</dbReference>
<evidence type="ECO:0000256" key="5">
    <source>
        <dbReference type="ARBA" id="ARBA00022989"/>
    </source>
</evidence>
<reference evidence="10" key="1">
    <citation type="journal article" date="2020" name="Fungal Divers.">
        <title>Resolving the Mortierellaceae phylogeny through synthesis of multi-gene phylogenetics and phylogenomics.</title>
        <authorList>
            <person name="Vandepol N."/>
            <person name="Liber J."/>
            <person name="Desiro A."/>
            <person name="Na H."/>
            <person name="Kennedy M."/>
            <person name="Barry K."/>
            <person name="Grigoriev I.V."/>
            <person name="Miller A.N."/>
            <person name="O'Donnell K."/>
            <person name="Stajich J.E."/>
            <person name="Bonito G."/>
        </authorList>
    </citation>
    <scope>NUCLEOTIDE SEQUENCE</scope>
    <source>
        <strain evidence="10">KOD1015</strain>
    </source>
</reference>
<sequence>MNIATCASANMDASNVEPPPPKDSTCLASCCSTACDPSVIEAKVVAPNSAKSACCSLESPKKQSCCGNDDLQAPRDIATSTEMPIFGGHSILTVESEIKATDAHPIETLQASCCSTPALTKVSFCGNDNASKESCDGVSQTEKPPSRGDAVSMSGASTARPVKELQSACCPKPGTFTDNLVKEPQSTCCSKPGTSTDNLVKELLSTCCSKPSTSTDKPAKELQSTCRLTLDASTTRPVEALQSTCCSTAPVKKTLCCGNKNPKEEDIIQILVDNRSARGWKDACFEVKGMTCTGCENTLNAALSSHPSIGSAKSNMFLNRAELLYDPTTLSTDRIIEIIVAAGFSATLQRTASGSRACFNVTRSTNDSTSDLEKSRIHTTLEIKGIVSIDVTAHSIGHLVDVSFDPEITGARDIARALQYQGYIVELATDDHERSTKGMSELVRMRHLLVIGILLVVPIVCLAFIFPNAGTAEITPDLSIRNFVLFILATPLQLYIGVPIYRGAWNGLVLSRELNMDSLVILSTSCAYFYSTIAMIVALASSKYSTPELFFETSAILMTLIILGRYLQAMARGRAADALGRLKSLHNPTANLVVTDKLGNGSIECIESGYLQRRDIIKVLPSDRIPADGTILRGTADVDESNMTGESVPVSKGVSDNVMGGSININGTLLVQVTRVQSESKLSDITRLVEQAQASKAPSQAYADKIATWFTPFVILLGGITYLIWLILGLLDIADTSEYPSGVLALTFAIAVLVVSCPCAIALAVPTVIVVGAGVGAKHGILVKDGGVFEDAAGITHVVFDKTGTLTRAEFQVVGCLELEKTGEQVQNAYNVAAAAACNSEHPLSVAVASYCRERQSRSLDPEASTAHPGSGLSCVIDGTEVRVGKISWVLEKTTKLSSDATETFLAHSRQCGWSIVAISQDQVPLLLFALADGPRPEAAAVVSHLKSKGVQVHIISGDHQAAVEHIGQQLSIEPSNAIGDCTPSEKLDHLVRLQAAGHRVAFCGDGTNDAPVLTQANVGIAMGAGTSSQVAIASAKAVLLTNDLRGVIITLDLARSVMTRIRLNFAWAFLYNLLVIPLAAGCFVPVMENARIPPTLAGLGELVSVMPVLVIALLLKRYRSPSV</sequence>
<dbReference type="PRINTS" id="PR00119">
    <property type="entry name" value="CATATPASE"/>
</dbReference>
<dbReference type="AlphaFoldDB" id="A0A9P6KG14"/>
<feature type="transmembrane region" description="Helical" evidence="7">
    <location>
        <begin position="519"/>
        <end position="537"/>
    </location>
</feature>
<dbReference type="Gene3D" id="3.40.50.1000">
    <property type="entry name" value="HAD superfamily/HAD-like"/>
    <property type="match status" value="1"/>
</dbReference>
<dbReference type="Pfam" id="PF00122">
    <property type="entry name" value="E1-E2_ATPase"/>
    <property type="match status" value="1"/>
</dbReference>
<dbReference type="GO" id="GO:0005524">
    <property type="term" value="F:ATP binding"/>
    <property type="evidence" value="ECO:0007669"/>
    <property type="project" value="UniProtKB-UniRule"/>
</dbReference>
<evidence type="ECO:0000256" key="3">
    <source>
        <dbReference type="ARBA" id="ARBA00022723"/>
    </source>
</evidence>
<evidence type="ECO:0000256" key="8">
    <source>
        <dbReference type="SAM" id="MobiDB-lite"/>
    </source>
</evidence>
<evidence type="ECO:0000256" key="2">
    <source>
        <dbReference type="ARBA" id="ARBA00022692"/>
    </source>
</evidence>
<feature type="transmembrane region" description="Helical" evidence="7">
    <location>
        <begin position="748"/>
        <end position="775"/>
    </location>
</feature>
<feature type="transmembrane region" description="Helical" evidence="7">
    <location>
        <begin position="447"/>
        <end position="466"/>
    </location>
</feature>
<dbReference type="InterPro" id="IPR018303">
    <property type="entry name" value="ATPase_P-typ_P_site"/>
</dbReference>
<dbReference type="Pfam" id="PF00702">
    <property type="entry name" value="Hydrolase"/>
    <property type="match status" value="1"/>
</dbReference>
<proteinExistence type="inferred from homology"/>
<dbReference type="InterPro" id="IPR008250">
    <property type="entry name" value="ATPase_P-typ_transduc_dom_A_sf"/>
</dbReference>
<dbReference type="SUPFAM" id="SSF81660">
    <property type="entry name" value="Metal cation-transporting ATPase, ATP-binding domain N"/>
    <property type="match status" value="1"/>
</dbReference>
<feature type="region of interest" description="Disordered" evidence="8">
    <location>
        <begin position="132"/>
        <end position="159"/>
    </location>
</feature>
<dbReference type="PROSITE" id="PS50846">
    <property type="entry name" value="HMA_2"/>
    <property type="match status" value="1"/>
</dbReference>
<comment type="subcellular location">
    <subcellularLocation>
        <location evidence="1 7">Membrane</location>
    </subcellularLocation>
</comment>
<dbReference type="SUPFAM" id="SSF81665">
    <property type="entry name" value="Calcium ATPase, transmembrane domain M"/>
    <property type="match status" value="1"/>
</dbReference>
<dbReference type="GO" id="GO:0019829">
    <property type="term" value="F:ATPase-coupled monoatomic cation transmembrane transporter activity"/>
    <property type="evidence" value="ECO:0007669"/>
    <property type="project" value="InterPro"/>
</dbReference>
<comment type="caution">
    <text evidence="10">The sequence shown here is derived from an EMBL/GenBank/DDBJ whole genome shotgun (WGS) entry which is preliminary data.</text>
</comment>
<dbReference type="InterPro" id="IPR036412">
    <property type="entry name" value="HAD-like_sf"/>
</dbReference>
<keyword evidence="11" id="KW-1185">Reference proteome</keyword>
<dbReference type="CDD" id="cd00371">
    <property type="entry name" value="HMA"/>
    <property type="match status" value="1"/>
</dbReference>
<keyword evidence="4" id="KW-1278">Translocase</keyword>
<dbReference type="SUPFAM" id="SSF81653">
    <property type="entry name" value="Calcium ATPase, transduction domain A"/>
    <property type="match status" value="1"/>
</dbReference>
<dbReference type="Proteomes" id="UP000780801">
    <property type="component" value="Unassembled WGS sequence"/>
</dbReference>
<name>A0A9P6KG14_9FUNG</name>
<dbReference type="InterPro" id="IPR023299">
    <property type="entry name" value="ATPase_P-typ_cyto_dom_N"/>
</dbReference>
<dbReference type="NCBIfam" id="TIGR01525">
    <property type="entry name" value="ATPase-IB_hvy"/>
    <property type="match status" value="1"/>
</dbReference>
<dbReference type="FunFam" id="2.70.150.10:FF:000002">
    <property type="entry name" value="Copper-transporting ATPase 1, putative"/>
    <property type="match status" value="1"/>
</dbReference>
<feature type="transmembrane region" description="Helical" evidence="7">
    <location>
        <begin position="549"/>
        <end position="567"/>
    </location>
</feature>
<dbReference type="Gene3D" id="2.70.150.10">
    <property type="entry name" value="Calcium-transporting ATPase, cytoplasmic transduction domain A"/>
    <property type="match status" value="1"/>
</dbReference>
<evidence type="ECO:0000313" key="10">
    <source>
        <dbReference type="EMBL" id="KAF9583538.1"/>
    </source>
</evidence>
<dbReference type="SUPFAM" id="SSF56784">
    <property type="entry name" value="HAD-like"/>
    <property type="match status" value="1"/>
</dbReference>
<dbReference type="InterPro" id="IPR006121">
    <property type="entry name" value="HMA_dom"/>
</dbReference>
<dbReference type="EMBL" id="JAABOA010000670">
    <property type="protein sequence ID" value="KAF9583538.1"/>
    <property type="molecule type" value="Genomic_DNA"/>
</dbReference>
<accession>A0A9P6KG14</accession>
<evidence type="ECO:0000259" key="9">
    <source>
        <dbReference type="PROSITE" id="PS50846"/>
    </source>
</evidence>
<dbReference type="OrthoDB" id="432719at2759"/>
<dbReference type="PANTHER" id="PTHR46594">
    <property type="entry name" value="P-TYPE CATION-TRANSPORTING ATPASE"/>
    <property type="match status" value="1"/>
</dbReference>
<dbReference type="InterPro" id="IPR036163">
    <property type="entry name" value="HMA_dom_sf"/>
</dbReference>